<evidence type="ECO:0000256" key="1">
    <source>
        <dbReference type="SAM" id="Coils"/>
    </source>
</evidence>
<dbReference type="Proteomes" id="UP001159364">
    <property type="component" value="Linkage Group LG09"/>
</dbReference>
<proteinExistence type="predicted"/>
<organism evidence="2 3">
    <name type="scientific">Erythroxylum novogranatense</name>
    <dbReference type="NCBI Taxonomy" id="1862640"/>
    <lineage>
        <taxon>Eukaryota</taxon>
        <taxon>Viridiplantae</taxon>
        <taxon>Streptophyta</taxon>
        <taxon>Embryophyta</taxon>
        <taxon>Tracheophyta</taxon>
        <taxon>Spermatophyta</taxon>
        <taxon>Magnoliopsida</taxon>
        <taxon>eudicotyledons</taxon>
        <taxon>Gunneridae</taxon>
        <taxon>Pentapetalae</taxon>
        <taxon>rosids</taxon>
        <taxon>fabids</taxon>
        <taxon>Malpighiales</taxon>
        <taxon>Erythroxylaceae</taxon>
        <taxon>Erythroxylum</taxon>
    </lineage>
</organism>
<dbReference type="GO" id="GO:0051983">
    <property type="term" value="P:regulation of chromosome segregation"/>
    <property type="evidence" value="ECO:0007669"/>
    <property type="project" value="InterPro"/>
</dbReference>
<dbReference type="Gene3D" id="3.30.160.570">
    <property type="entry name" value="Ncd80 complex, Spc24 subunit"/>
    <property type="match status" value="1"/>
</dbReference>
<sequence>MGDLSGKIDLEKLISYSDDLVAVLKDRKDIKNLTHCLEHFKILSSSSNSEYDDVFFQLQDYEKKIDEWKQKTEKAESEVGVDGEPEIVKKELEAELEKERALMEELRVINDQINDLERQRICFEAQKQHLKKLEQDELRLQRKLSMYASVTNVIPNLDDRSKISGHIVDRDKKKVEMFEFDPSEMSAFDTCQTIWKMINLQ</sequence>
<evidence type="ECO:0008006" key="4">
    <source>
        <dbReference type="Google" id="ProtNLM"/>
    </source>
</evidence>
<dbReference type="PANTHER" id="PTHR35730:SF2">
    <property type="entry name" value="KINETOCHORE PROTEIN SPC24 HOMOLOG-RELATED"/>
    <property type="match status" value="1"/>
</dbReference>
<dbReference type="EMBL" id="JAIWQS010000009">
    <property type="protein sequence ID" value="KAJ8753835.1"/>
    <property type="molecule type" value="Genomic_DNA"/>
</dbReference>
<protein>
    <recommendedName>
        <fullName evidence="4">Kinetochore protein Spc24</fullName>
    </recommendedName>
</protein>
<name>A0AAV8SNL1_9ROSI</name>
<accession>A0AAV8SNL1</accession>
<reference evidence="2 3" key="1">
    <citation type="submission" date="2021-09" db="EMBL/GenBank/DDBJ databases">
        <title>Genomic insights and catalytic innovation underlie evolution of tropane alkaloids biosynthesis.</title>
        <authorList>
            <person name="Wang Y.-J."/>
            <person name="Tian T."/>
            <person name="Huang J.-P."/>
            <person name="Huang S.-X."/>
        </authorList>
    </citation>
    <scope>NUCLEOTIDE SEQUENCE [LARGE SCALE GENOMIC DNA]</scope>
    <source>
        <strain evidence="2">KIB-2018</strain>
        <tissue evidence="2">Leaf</tissue>
    </source>
</reference>
<gene>
    <name evidence="2" type="ORF">K2173_000089</name>
</gene>
<feature type="coiled-coil region" evidence="1">
    <location>
        <begin position="51"/>
        <end position="143"/>
    </location>
</feature>
<evidence type="ECO:0000313" key="3">
    <source>
        <dbReference type="Proteomes" id="UP001159364"/>
    </source>
</evidence>
<dbReference type="PANTHER" id="PTHR35730">
    <property type="entry name" value="KINETOCHORE PROTEIN SPC24 HOMOLOG-RELATED"/>
    <property type="match status" value="1"/>
</dbReference>
<dbReference type="AlphaFoldDB" id="A0AAV8SNL1"/>
<keyword evidence="1" id="KW-0175">Coiled coil</keyword>
<comment type="caution">
    <text evidence="2">The sequence shown here is derived from an EMBL/GenBank/DDBJ whole genome shotgun (WGS) entry which is preliminary data.</text>
</comment>
<dbReference type="InterPro" id="IPR044951">
    <property type="entry name" value="SPC24-like"/>
</dbReference>
<keyword evidence="3" id="KW-1185">Reference proteome</keyword>
<evidence type="ECO:0000313" key="2">
    <source>
        <dbReference type="EMBL" id="KAJ8753835.1"/>
    </source>
</evidence>